<sequence length="208" mass="24148">MTSHTSVQLRVQDITFYLIGGKGKIPDELNKPQAMRWTSWLSKKKDDSFTFFPADTKANVPIGRAIDIYVSSKILDDKDMKKRLLEDDLGFYGFGHRELKNVQGVENYNNLRFLTDYQNLSKFLGQKDGTYSVYFWLPTEKNDWRPVLLVFMPKGTWMNASRFSEGNPDFQFPHESLKELNATTVEDPLNEYFVSQLGLKIPSKGIWR</sequence>
<dbReference type="Proteomes" id="UP000799423">
    <property type="component" value="Unassembled WGS sequence"/>
</dbReference>
<dbReference type="AlphaFoldDB" id="A0A6A7BLQ9"/>
<dbReference type="EMBL" id="MU006290">
    <property type="protein sequence ID" value="KAF2855379.1"/>
    <property type="molecule type" value="Genomic_DNA"/>
</dbReference>
<dbReference type="OrthoDB" id="10366541at2759"/>
<accession>A0A6A7BLQ9</accession>
<gene>
    <name evidence="1" type="ORF">T440DRAFT_535276</name>
</gene>
<evidence type="ECO:0000313" key="2">
    <source>
        <dbReference type="Proteomes" id="UP000799423"/>
    </source>
</evidence>
<protein>
    <submittedName>
        <fullName evidence="1">Uncharacterized protein</fullName>
    </submittedName>
</protein>
<evidence type="ECO:0000313" key="1">
    <source>
        <dbReference type="EMBL" id="KAF2855379.1"/>
    </source>
</evidence>
<proteinExistence type="predicted"/>
<keyword evidence="2" id="KW-1185">Reference proteome</keyword>
<name>A0A6A7BLQ9_9PLEO</name>
<organism evidence="1 2">
    <name type="scientific">Plenodomus tracheiphilus IPT5</name>
    <dbReference type="NCBI Taxonomy" id="1408161"/>
    <lineage>
        <taxon>Eukaryota</taxon>
        <taxon>Fungi</taxon>
        <taxon>Dikarya</taxon>
        <taxon>Ascomycota</taxon>
        <taxon>Pezizomycotina</taxon>
        <taxon>Dothideomycetes</taxon>
        <taxon>Pleosporomycetidae</taxon>
        <taxon>Pleosporales</taxon>
        <taxon>Pleosporineae</taxon>
        <taxon>Leptosphaeriaceae</taxon>
        <taxon>Plenodomus</taxon>
    </lineage>
</organism>
<reference evidence="1" key="1">
    <citation type="submission" date="2020-01" db="EMBL/GenBank/DDBJ databases">
        <authorList>
            <consortium name="DOE Joint Genome Institute"/>
            <person name="Haridas S."/>
            <person name="Albert R."/>
            <person name="Binder M."/>
            <person name="Bloem J."/>
            <person name="Labutti K."/>
            <person name="Salamov A."/>
            <person name="Andreopoulos B."/>
            <person name="Baker S.E."/>
            <person name="Barry K."/>
            <person name="Bills G."/>
            <person name="Bluhm B.H."/>
            <person name="Cannon C."/>
            <person name="Castanera R."/>
            <person name="Culley D.E."/>
            <person name="Daum C."/>
            <person name="Ezra D."/>
            <person name="Gonzalez J.B."/>
            <person name="Henrissat B."/>
            <person name="Kuo A."/>
            <person name="Liang C."/>
            <person name="Lipzen A."/>
            <person name="Lutzoni F."/>
            <person name="Magnuson J."/>
            <person name="Mondo S."/>
            <person name="Nolan M."/>
            <person name="Ohm R."/>
            <person name="Pangilinan J."/>
            <person name="Park H.-J."/>
            <person name="Ramirez L."/>
            <person name="Alfaro M."/>
            <person name="Sun H."/>
            <person name="Tritt A."/>
            <person name="Yoshinaga Y."/>
            <person name="Zwiers L.-H."/>
            <person name="Turgeon B.G."/>
            <person name="Goodwin S.B."/>
            <person name="Spatafora J.W."/>
            <person name="Crous P.W."/>
            <person name="Grigoriev I.V."/>
        </authorList>
    </citation>
    <scope>NUCLEOTIDE SEQUENCE</scope>
    <source>
        <strain evidence="1">IPT5</strain>
    </source>
</reference>